<dbReference type="GO" id="GO:0046872">
    <property type="term" value="F:metal ion binding"/>
    <property type="evidence" value="ECO:0007669"/>
    <property type="project" value="InterPro"/>
</dbReference>
<evidence type="ECO:0000259" key="6">
    <source>
        <dbReference type="Pfam" id="PF25137"/>
    </source>
</evidence>
<dbReference type="Proteomes" id="UP000249364">
    <property type="component" value="Unassembled WGS sequence"/>
</dbReference>
<name>A0A2W7PTC5_9RHOB</name>
<evidence type="ECO:0000256" key="1">
    <source>
        <dbReference type="ARBA" id="ARBA00001962"/>
    </source>
</evidence>
<dbReference type="InterPro" id="IPR056798">
    <property type="entry name" value="ADH_Fe_C"/>
</dbReference>
<dbReference type="PANTHER" id="PTHR11496:SF102">
    <property type="entry name" value="ALCOHOL DEHYDROGENASE 4"/>
    <property type="match status" value="1"/>
</dbReference>
<dbReference type="Pfam" id="PF00465">
    <property type="entry name" value="Fe-ADH"/>
    <property type="match status" value="1"/>
</dbReference>
<dbReference type="EMBL" id="QKZQ01000014">
    <property type="protein sequence ID" value="PZX39458.1"/>
    <property type="molecule type" value="Genomic_DNA"/>
</dbReference>
<dbReference type="GO" id="GO:0004022">
    <property type="term" value="F:alcohol dehydrogenase (NAD+) activity"/>
    <property type="evidence" value="ECO:0007669"/>
    <property type="project" value="TreeGrafter"/>
</dbReference>
<dbReference type="CDD" id="cd08183">
    <property type="entry name" value="Fe-ADH-like"/>
    <property type="match status" value="1"/>
</dbReference>
<keyword evidence="8" id="KW-1185">Reference proteome</keyword>
<evidence type="ECO:0000313" key="7">
    <source>
        <dbReference type="EMBL" id="PZX39458.1"/>
    </source>
</evidence>
<evidence type="ECO:0000256" key="4">
    <source>
        <dbReference type="ARBA" id="ARBA00023027"/>
    </source>
</evidence>
<dbReference type="AlphaFoldDB" id="A0A2W7PTC5"/>
<protein>
    <submittedName>
        <fullName evidence="7">Uncharacterized protein</fullName>
    </submittedName>
</protein>
<dbReference type="OrthoDB" id="9815791at2"/>
<proteinExistence type="inferred from homology"/>
<dbReference type="InterPro" id="IPR018211">
    <property type="entry name" value="ADH_Fe_CS"/>
</dbReference>
<comment type="cofactor">
    <cofactor evidence="1">
        <name>Fe cation</name>
        <dbReference type="ChEBI" id="CHEBI:24875"/>
    </cofactor>
</comment>
<dbReference type="RefSeq" id="WP_071469269.1">
    <property type="nucleotide sequence ID" value="NZ_MEHT01000011.1"/>
</dbReference>
<dbReference type="InterPro" id="IPR001670">
    <property type="entry name" value="ADH_Fe/GldA"/>
</dbReference>
<keyword evidence="3" id="KW-0560">Oxidoreductase</keyword>
<evidence type="ECO:0000259" key="5">
    <source>
        <dbReference type="Pfam" id="PF00465"/>
    </source>
</evidence>
<dbReference type="PROSITE" id="PS00913">
    <property type="entry name" value="ADH_IRON_1"/>
    <property type="match status" value="1"/>
</dbReference>
<comment type="similarity">
    <text evidence="2">Belongs to the iron-containing alcohol dehydrogenase family.</text>
</comment>
<reference evidence="7 8" key="1">
    <citation type="submission" date="2018-06" db="EMBL/GenBank/DDBJ databases">
        <title>Genomic Encyclopedia of Archaeal and Bacterial Type Strains, Phase II (KMG-II): from individual species to whole genera.</title>
        <authorList>
            <person name="Goeker M."/>
        </authorList>
    </citation>
    <scope>NUCLEOTIDE SEQUENCE [LARGE SCALE GENOMIC DNA]</scope>
    <source>
        <strain evidence="7 8">DSM 13087</strain>
    </source>
</reference>
<dbReference type="InterPro" id="IPR039697">
    <property type="entry name" value="Alcohol_dehydrogenase_Fe"/>
</dbReference>
<organism evidence="7 8">
    <name type="scientific">Roseinatronobacter thiooxidans</name>
    <dbReference type="NCBI Taxonomy" id="121821"/>
    <lineage>
        <taxon>Bacteria</taxon>
        <taxon>Pseudomonadati</taxon>
        <taxon>Pseudomonadota</taxon>
        <taxon>Alphaproteobacteria</taxon>
        <taxon>Rhodobacterales</taxon>
        <taxon>Paracoccaceae</taxon>
        <taxon>Roseinatronobacter</taxon>
    </lineage>
</organism>
<keyword evidence="4" id="KW-0520">NAD</keyword>
<dbReference type="STRING" id="121821.GCA_001870675_00406"/>
<dbReference type="Gene3D" id="3.40.50.1970">
    <property type="match status" value="1"/>
</dbReference>
<feature type="domain" description="Fe-containing alcohol dehydrogenase-like C-terminal" evidence="6">
    <location>
        <begin position="186"/>
        <end position="373"/>
    </location>
</feature>
<comment type="caution">
    <text evidence="7">The sequence shown here is derived from an EMBL/GenBank/DDBJ whole genome shotgun (WGS) entry which is preliminary data.</text>
</comment>
<dbReference type="Gene3D" id="1.20.1090.10">
    <property type="entry name" value="Dehydroquinate synthase-like - alpha domain"/>
    <property type="match status" value="1"/>
</dbReference>
<dbReference type="Pfam" id="PF25137">
    <property type="entry name" value="ADH_Fe_C"/>
    <property type="match status" value="1"/>
</dbReference>
<accession>A0A2W7PTC5</accession>
<dbReference type="PANTHER" id="PTHR11496">
    <property type="entry name" value="ALCOHOL DEHYDROGENASE"/>
    <property type="match status" value="1"/>
</dbReference>
<dbReference type="SUPFAM" id="SSF56796">
    <property type="entry name" value="Dehydroquinate synthase-like"/>
    <property type="match status" value="1"/>
</dbReference>
<evidence type="ECO:0000313" key="8">
    <source>
        <dbReference type="Proteomes" id="UP000249364"/>
    </source>
</evidence>
<sequence>MAPFGFATAGTIRFGRGVLAEAAPFAQARARKVLLVRSRSVVAASVLAQSLRGAADVLELTVTGEPDLPGIVADLASARDFRPEMVIAIGGGAVIDHGKALAALLRAAHGPMHYLEVVGQGHPLEAAPLPLVAIPTTAGTGAEVTRNAVIQIPEARRKVSLRDPRLYPTLALIDPDVCLSCPKSVTLASGLDAITQVIEPFICARANPVTDALCRDAIPRGLSALRRLVAHGDTLAWDDMALTSLFGGIALANAGLGAVHGFAGVIGGRTGAAHGAVCGALLVPVLEANLHAAPKDSVTAQRIGWVMGQIAAEFGSVAQFRSWCRDNGLPRLAELGVLSGDHAFLAQEARLSSSYKANPVDLGARQLQDILATA</sequence>
<feature type="domain" description="Alcohol dehydrogenase iron-type/glycerol dehydrogenase GldA" evidence="5">
    <location>
        <begin position="11"/>
        <end position="175"/>
    </location>
</feature>
<evidence type="ECO:0000256" key="2">
    <source>
        <dbReference type="ARBA" id="ARBA00007358"/>
    </source>
</evidence>
<evidence type="ECO:0000256" key="3">
    <source>
        <dbReference type="ARBA" id="ARBA00023002"/>
    </source>
</evidence>
<gene>
    <name evidence="7" type="ORF">LY56_02838</name>
</gene>